<protein>
    <submittedName>
        <fullName evidence="2">UPF0182 protein Sfum_2137</fullName>
    </submittedName>
</protein>
<keyword evidence="1" id="KW-0732">Signal</keyword>
<reference evidence="2" key="1">
    <citation type="submission" date="2014-11" db="EMBL/GenBank/DDBJ databases">
        <authorList>
            <person name="Geib S."/>
        </authorList>
    </citation>
    <scope>NUCLEOTIDE SEQUENCE</scope>
</reference>
<dbReference type="EMBL" id="GBXI01009568">
    <property type="protein sequence ID" value="JAD04724.1"/>
    <property type="molecule type" value="Transcribed_RNA"/>
</dbReference>
<accession>A0A0A1X086</accession>
<sequence length="176" mass="19445">MVAIPAALRLRHLFAFALLIFAALPVTPAKMLLEEHDTAAVTSAKQGAENAASSRGQAVIDAVPMAERAAFIRYHLAKAMNRFNATANNATGRSIEPRLFLDPNAVLSPEQLLAFENIPTYAEFGEDVFYWMRDRLQVAEDELYALIDPRSGNVILCTYQGICYAENDIGYICCPF</sequence>
<feature type="signal peptide" evidence="1">
    <location>
        <begin position="1"/>
        <end position="29"/>
    </location>
</feature>
<evidence type="ECO:0000256" key="1">
    <source>
        <dbReference type="SAM" id="SignalP"/>
    </source>
</evidence>
<gene>
    <name evidence="2" type="primary">Sfum_2137</name>
    <name evidence="2" type="ORF">g.8059</name>
</gene>
<dbReference type="AlphaFoldDB" id="A0A0A1X086"/>
<reference evidence="2" key="2">
    <citation type="journal article" date="2015" name="Gigascience">
        <title>Reconstructing a comprehensive transcriptome assembly of a white-pupal translocated strain of the pest fruit fly Bactrocera cucurbitae.</title>
        <authorList>
            <person name="Sim S.B."/>
            <person name="Calla B."/>
            <person name="Hall B."/>
            <person name="DeRego T."/>
            <person name="Geib S.M."/>
        </authorList>
    </citation>
    <scope>NUCLEOTIDE SEQUENCE</scope>
</reference>
<proteinExistence type="predicted"/>
<evidence type="ECO:0000313" key="2">
    <source>
        <dbReference type="EMBL" id="JAD04724.1"/>
    </source>
</evidence>
<organism evidence="2">
    <name type="scientific">Zeugodacus cucurbitae</name>
    <name type="common">Melon fruit fly</name>
    <name type="synonym">Bactrocera cucurbitae</name>
    <dbReference type="NCBI Taxonomy" id="28588"/>
    <lineage>
        <taxon>Eukaryota</taxon>
        <taxon>Metazoa</taxon>
        <taxon>Ecdysozoa</taxon>
        <taxon>Arthropoda</taxon>
        <taxon>Hexapoda</taxon>
        <taxon>Insecta</taxon>
        <taxon>Pterygota</taxon>
        <taxon>Neoptera</taxon>
        <taxon>Endopterygota</taxon>
        <taxon>Diptera</taxon>
        <taxon>Brachycera</taxon>
        <taxon>Muscomorpha</taxon>
        <taxon>Tephritoidea</taxon>
        <taxon>Tephritidae</taxon>
        <taxon>Zeugodacus</taxon>
        <taxon>Zeugodacus</taxon>
    </lineage>
</organism>
<name>A0A0A1X086_ZEUCU</name>
<feature type="chain" id="PRO_5001982848" evidence="1">
    <location>
        <begin position="30"/>
        <end position="176"/>
    </location>
</feature>